<dbReference type="RefSeq" id="WP_142940810.1">
    <property type="nucleotide sequence ID" value="NZ_VIKR01000001.1"/>
</dbReference>
<dbReference type="Proteomes" id="UP000317839">
    <property type="component" value="Unassembled WGS sequence"/>
</dbReference>
<dbReference type="InterPro" id="IPR025245">
    <property type="entry name" value="DUF4197"/>
</dbReference>
<evidence type="ECO:0000313" key="1">
    <source>
        <dbReference type="EMBL" id="TQV77236.1"/>
    </source>
</evidence>
<evidence type="ECO:0000313" key="2">
    <source>
        <dbReference type="Proteomes" id="UP000317839"/>
    </source>
</evidence>
<name>A0A545TJ85_9GAMM</name>
<reference evidence="1 2" key="1">
    <citation type="submission" date="2019-06" db="EMBL/GenBank/DDBJ databases">
        <title>Draft genome of Aliikangiella marina GYP-15.</title>
        <authorList>
            <person name="Wang G."/>
        </authorList>
    </citation>
    <scope>NUCLEOTIDE SEQUENCE [LARGE SCALE GENOMIC DNA]</scope>
    <source>
        <strain evidence="1 2">GYP-15</strain>
    </source>
</reference>
<dbReference type="PROSITE" id="PS51257">
    <property type="entry name" value="PROKAR_LIPOPROTEIN"/>
    <property type="match status" value="1"/>
</dbReference>
<dbReference type="Pfam" id="PF13852">
    <property type="entry name" value="DUF4197"/>
    <property type="match status" value="1"/>
</dbReference>
<dbReference type="EMBL" id="VIKR01000001">
    <property type="protein sequence ID" value="TQV77236.1"/>
    <property type="molecule type" value="Genomic_DNA"/>
</dbReference>
<protein>
    <submittedName>
        <fullName evidence="1">DUF4197 domain-containing protein</fullName>
    </submittedName>
</protein>
<organism evidence="1 2">
    <name type="scientific">Aliikangiella marina</name>
    <dbReference type="NCBI Taxonomy" id="1712262"/>
    <lineage>
        <taxon>Bacteria</taxon>
        <taxon>Pseudomonadati</taxon>
        <taxon>Pseudomonadota</taxon>
        <taxon>Gammaproteobacteria</taxon>
        <taxon>Oceanospirillales</taxon>
        <taxon>Pleioneaceae</taxon>
        <taxon>Aliikangiella</taxon>
    </lineage>
</organism>
<gene>
    <name evidence="1" type="ORF">FLL45_04630</name>
</gene>
<accession>A0A545TJ85</accession>
<dbReference type="OrthoDB" id="5292580at2"/>
<comment type="caution">
    <text evidence="1">The sequence shown here is derived from an EMBL/GenBank/DDBJ whole genome shotgun (WGS) entry which is preliminary data.</text>
</comment>
<proteinExistence type="predicted"/>
<dbReference type="AlphaFoldDB" id="A0A545TJ85"/>
<keyword evidence="2" id="KW-1185">Reference proteome</keyword>
<sequence>MKSLINCYWFTFSCFKKVLFIPILVFAGGCNTIDIKHINDSISQAQLPLDEKTVIAGLKQALEIGTANSTVKTSRKDGFNRNALIRIEIPQELQKVADALNRLGLSRYVNDFEVQMNRAAENASGATKDVFIESISRMSLQDAWSILNGPDDAATQYFRRDAEQQLRGRVTPIVENSMRKVGVYSDYRKVMSAYNAIPFVKKPKINLEAYVTQKTLDGLFKMVAEEEAKIRRDPGARVTKLLQRVFN</sequence>